<feature type="non-terminal residue" evidence="1">
    <location>
        <position position="292"/>
    </location>
</feature>
<dbReference type="EMBL" id="LAZR01035699">
    <property type="protein sequence ID" value="KKL26818.1"/>
    <property type="molecule type" value="Genomic_DNA"/>
</dbReference>
<organism evidence="1">
    <name type="scientific">marine sediment metagenome</name>
    <dbReference type="NCBI Taxonomy" id="412755"/>
    <lineage>
        <taxon>unclassified sequences</taxon>
        <taxon>metagenomes</taxon>
        <taxon>ecological metagenomes</taxon>
    </lineage>
</organism>
<proteinExistence type="predicted"/>
<evidence type="ECO:0000313" key="1">
    <source>
        <dbReference type="EMBL" id="KKL26818.1"/>
    </source>
</evidence>
<protein>
    <submittedName>
        <fullName evidence="1">Uncharacterized protein</fullName>
    </submittedName>
</protein>
<reference evidence="1" key="1">
    <citation type="journal article" date="2015" name="Nature">
        <title>Complex archaea that bridge the gap between prokaryotes and eukaryotes.</title>
        <authorList>
            <person name="Spang A."/>
            <person name="Saw J.H."/>
            <person name="Jorgensen S.L."/>
            <person name="Zaremba-Niedzwiedzka K."/>
            <person name="Martijn J."/>
            <person name="Lind A.E."/>
            <person name="van Eijk R."/>
            <person name="Schleper C."/>
            <person name="Guy L."/>
            <person name="Ettema T.J."/>
        </authorList>
    </citation>
    <scope>NUCLEOTIDE SEQUENCE</scope>
</reference>
<dbReference type="AlphaFoldDB" id="A0A0F9ESL0"/>
<gene>
    <name evidence="1" type="ORF">LCGC14_2391460</name>
</gene>
<comment type="caution">
    <text evidence="1">The sequence shown here is derived from an EMBL/GenBank/DDBJ whole genome shotgun (WGS) entry which is preliminary data.</text>
</comment>
<name>A0A0F9ESL0_9ZZZZ</name>
<accession>A0A0F9ESL0</accession>
<sequence length="292" mass="32295">MAEYPTVFDIREILRQKIDQDVASFESNVKVVKAITLGVDSSTSPVVSGKAKYVWVREHGLNGAVHQAFNPDKIPLVVNLPILLMYSPKEPFRWEVYGSDWAEVYHLTGFVDQNFGVGAHSPNQEWPDYAAGYDPLSVYPRSLYPLRTYPSTGLLISISSHRYVYNGEVKTFYGIEDIDLSSHQPVSGVARLVVVYLDKVSNVINTVAGSVRMDGAVLPDYPSIPGESIVSAAVRLDGDQTVIAEVDITDLRMDLTDTEALGLLKSIAAVETEIDYTLSNHELRIDEIDVDS</sequence>